<dbReference type="EMBL" id="AQPH01000001">
    <property type="protein sequence ID" value="EPY03477.1"/>
    <property type="molecule type" value="Genomic_DNA"/>
</dbReference>
<protein>
    <submittedName>
        <fullName evidence="2">Uncharacterized protein</fullName>
    </submittedName>
</protein>
<dbReference type="STRING" id="1316936.K678_00160"/>
<proteinExistence type="predicted"/>
<evidence type="ECO:0000313" key="2">
    <source>
        <dbReference type="EMBL" id="EPY03477.1"/>
    </source>
</evidence>
<evidence type="ECO:0000256" key="1">
    <source>
        <dbReference type="SAM" id="Phobius"/>
    </source>
</evidence>
<dbReference type="OrthoDB" id="7845107at2"/>
<organism evidence="2 3">
    <name type="scientific">Magnetospirillum fulvum MGU-K5</name>
    <dbReference type="NCBI Taxonomy" id="1316936"/>
    <lineage>
        <taxon>Bacteria</taxon>
        <taxon>Pseudomonadati</taxon>
        <taxon>Pseudomonadota</taxon>
        <taxon>Alphaproteobacteria</taxon>
        <taxon>Rhodospirillales</taxon>
        <taxon>Rhodospirillaceae</taxon>
        <taxon>Magnetospirillum</taxon>
    </lineage>
</organism>
<evidence type="ECO:0000313" key="3">
    <source>
        <dbReference type="Proteomes" id="UP000015350"/>
    </source>
</evidence>
<gene>
    <name evidence="2" type="ORF">K678_00160</name>
</gene>
<reference evidence="2 3" key="1">
    <citation type="submission" date="2013-04" db="EMBL/GenBank/DDBJ databases">
        <authorList>
            <person name="Kuznetsov B."/>
            <person name="Ivanovsky R."/>
        </authorList>
    </citation>
    <scope>NUCLEOTIDE SEQUENCE [LARGE SCALE GENOMIC DNA]</scope>
    <source>
        <strain evidence="2 3">MGU-K5</strain>
    </source>
</reference>
<name>S9SC46_MAGFU</name>
<sequence>MDWKKIVGTVAPSIATALGGPLSGLATKAIARAFGLGDDSEDSVAAAVTSATPEQLLALKKADQDFAVKMRELDIDLERIAAGDRDSARKREVDAKDWTPKVLAFVIVGGFFGTVAYVLGWGLSGMDAAAAAFAGSLVGYVSAKAEQVVAYYFGSSSGADKAAVLLSKAGPVK</sequence>
<keyword evidence="1" id="KW-0812">Transmembrane</keyword>
<keyword evidence="1" id="KW-1133">Transmembrane helix</keyword>
<keyword evidence="1" id="KW-0472">Membrane</keyword>
<dbReference type="RefSeq" id="WP_021130423.1">
    <property type="nucleotide sequence ID" value="NZ_AQPH01000001.1"/>
</dbReference>
<dbReference type="eggNOG" id="ENOG5032WMB">
    <property type="taxonomic scope" value="Bacteria"/>
</dbReference>
<dbReference type="Proteomes" id="UP000015350">
    <property type="component" value="Unassembled WGS sequence"/>
</dbReference>
<feature type="transmembrane region" description="Helical" evidence="1">
    <location>
        <begin position="98"/>
        <end position="119"/>
    </location>
</feature>
<accession>S9SC46</accession>
<comment type="caution">
    <text evidence="2">The sequence shown here is derived from an EMBL/GenBank/DDBJ whole genome shotgun (WGS) entry which is preliminary data.</text>
</comment>
<dbReference type="AlphaFoldDB" id="S9SC46"/>